<name>A0A6A4GGA4_9AGAR</name>
<evidence type="ECO:0000256" key="1">
    <source>
        <dbReference type="SAM" id="SignalP"/>
    </source>
</evidence>
<evidence type="ECO:0000313" key="3">
    <source>
        <dbReference type="Proteomes" id="UP000799118"/>
    </source>
</evidence>
<dbReference type="Proteomes" id="UP000799118">
    <property type="component" value="Unassembled WGS sequence"/>
</dbReference>
<feature type="signal peptide" evidence="1">
    <location>
        <begin position="1"/>
        <end position="19"/>
    </location>
</feature>
<dbReference type="EMBL" id="ML770115">
    <property type="protein sequence ID" value="KAE9384586.1"/>
    <property type="molecule type" value="Genomic_DNA"/>
</dbReference>
<keyword evidence="1" id="KW-0732">Signal</keyword>
<feature type="chain" id="PRO_5025667212" evidence="1">
    <location>
        <begin position="20"/>
        <end position="139"/>
    </location>
</feature>
<proteinExistence type="predicted"/>
<dbReference type="AlphaFoldDB" id="A0A6A4GGA4"/>
<accession>A0A6A4GGA4</accession>
<evidence type="ECO:0000313" key="2">
    <source>
        <dbReference type="EMBL" id="KAE9384586.1"/>
    </source>
</evidence>
<protein>
    <submittedName>
        <fullName evidence="2">Uncharacterized protein</fullName>
    </submittedName>
</protein>
<gene>
    <name evidence="2" type="ORF">BT96DRAFT_950455</name>
</gene>
<dbReference type="OrthoDB" id="2889888at2759"/>
<organism evidence="2 3">
    <name type="scientific">Gymnopus androsaceus JB14</name>
    <dbReference type="NCBI Taxonomy" id="1447944"/>
    <lineage>
        <taxon>Eukaryota</taxon>
        <taxon>Fungi</taxon>
        <taxon>Dikarya</taxon>
        <taxon>Basidiomycota</taxon>
        <taxon>Agaricomycotina</taxon>
        <taxon>Agaricomycetes</taxon>
        <taxon>Agaricomycetidae</taxon>
        <taxon>Agaricales</taxon>
        <taxon>Marasmiineae</taxon>
        <taxon>Omphalotaceae</taxon>
        <taxon>Gymnopus</taxon>
    </lineage>
</organism>
<keyword evidence="3" id="KW-1185">Reference proteome</keyword>
<sequence length="139" mass="16106">MLTFRQLTLTFRWPPLTLARLTLTKSWLIPTSADLKVTYNPGAIEVSQHWTKNLRTQLKTAKRIKPAVEQDSGRSKPMGERVDVVADKMHGKELLKKWAEDKDSFTFDTHLKDLFNVITSLGNKASLFTFQCFIYRRAY</sequence>
<reference evidence="2" key="1">
    <citation type="journal article" date="2019" name="Environ. Microbiol.">
        <title>Fungal ecological strategies reflected in gene transcription - a case study of two litter decomposers.</title>
        <authorList>
            <person name="Barbi F."/>
            <person name="Kohler A."/>
            <person name="Barry K."/>
            <person name="Baskaran P."/>
            <person name="Daum C."/>
            <person name="Fauchery L."/>
            <person name="Ihrmark K."/>
            <person name="Kuo A."/>
            <person name="LaButti K."/>
            <person name="Lipzen A."/>
            <person name="Morin E."/>
            <person name="Grigoriev I.V."/>
            <person name="Henrissat B."/>
            <person name="Lindahl B."/>
            <person name="Martin F."/>
        </authorList>
    </citation>
    <scope>NUCLEOTIDE SEQUENCE</scope>
    <source>
        <strain evidence="2">JB14</strain>
    </source>
</reference>